<feature type="compositionally biased region" description="Basic and acidic residues" evidence="1">
    <location>
        <begin position="303"/>
        <end position="324"/>
    </location>
</feature>
<dbReference type="OrthoDB" id="3038148at2759"/>
<protein>
    <submittedName>
        <fullName evidence="3">Uncharacterized protein</fullName>
    </submittedName>
</protein>
<evidence type="ECO:0000313" key="4">
    <source>
        <dbReference type="Proteomes" id="UP000076722"/>
    </source>
</evidence>
<feature type="transmembrane region" description="Helical" evidence="2">
    <location>
        <begin position="48"/>
        <end position="69"/>
    </location>
</feature>
<proteinExistence type="predicted"/>
<feature type="transmembrane region" description="Helical" evidence="2">
    <location>
        <begin position="124"/>
        <end position="147"/>
    </location>
</feature>
<name>A0A164QZY4_9AGAM</name>
<feature type="transmembrane region" description="Helical" evidence="2">
    <location>
        <begin position="211"/>
        <end position="232"/>
    </location>
</feature>
<keyword evidence="2" id="KW-1133">Transmembrane helix</keyword>
<evidence type="ECO:0000256" key="2">
    <source>
        <dbReference type="SAM" id="Phobius"/>
    </source>
</evidence>
<evidence type="ECO:0000313" key="3">
    <source>
        <dbReference type="EMBL" id="KZS90122.1"/>
    </source>
</evidence>
<gene>
    <name evidence="3" type="ORF">SISNIDRAFT_488656</name>
</gene>
<dbReference type="EMBL" id="KV419423">
    <property type="protein sequence ID" value="KZS90122.1"/>
    <property type="molecule type" value="Genomic_DNA"/>
</dbReference>
<keyword evidence="2" id="KW-0812">Transmembrane</keyword>
<keyword evidence="4" id="KW-1185">Reference proteome</keyword>
<accession>A0A164QZY4</accession>
<dbReference type="AlphaFoldDB" id="A0A164QZY4"/>
<feature type="transmembrane region" description="Helical" evidence="2">
    <location>
        <begin position="168"/>
        <end position="189"/>
    </location>
</feature>
<feature type="transmembrane region" description="Helical" evidence="2">
    <location>
        <begin position="12"/>
        <end position="36"/>
    </location>
</feature>
<feature type="region of interest" description="Disordered" evidence="1">
    <location>
        <begin position="303"/>
        <end position="337"/>
    </location>
</feature>
<sequence length="337" mass="37286">MANIPQLRALLISFFCEAVLYGVAFVLFVNSVSTLLRKRNAKGKVNRPLLFASSLLFLFATMHIIGVTIRNVTAFTSYPDGPAAYFALLTNTVKTITQVGQVGAVITGDGLSVYRTFLVYNCNYYVVIFPLSTFIATIVAAAGFITVQHRETVATSIFQTTVTEWTQAFLATSLVTTGICTGLIVYRLWSVEHNLRKSVSHVQTYRPTNRILRILIESAALYSSTNLMYIILYTMKLNAEAIVSGFEVPVASITFSLITLRVEAALISSVQPSTQRSGVVSSMMVPPMPGTDYHLRNLKMASEDASHLDEDSDDRQSMRTDPWMRMKPSTESSDMLP</sequence>
<keyword evidence="2" id="KW-0472">Membrane</keyword>
<evidence type="ECO:0000256" key="1">
    <source>
        <dbReference type="SAM" id="MobiDB-lite"/>
    </source>
</evidence>
<reference evidence="3 4" key="1">
    <citation type="journal article" date="2016" name="Mol. Biol. Evol.">
        <title>Comparative Genomics of Early-Diverging Mushroom-Forming Fungi Provides Insights into the Origins of Lignocellulose Decay Capabilities.</title>
        <authorList>
            <person name="Nagy L.G."/>
            <person name="Riley R."/>
            <person name="Tritt A."/>
            <person name="Adam C."/>
            <person name="Daum C."/>
            <person name="Floudas D."/>
            <person name="Sun H."/>
            <person name="Yadav J.S."/>
            <person name="Pangilinan J."/>
            <person name="Larsson K.H."/>
            <person name="Matsuura K."/>
            <person name="Barry K."/>
            <person name="Labutti K."/>
            <person name="Kuo R."/>
            <person name="Ohm R.A."/>
            <person name="Bhattacharya S.S."/>
            <person name="Shirouzu T."/>
            <person name="Yoshinaga Y."/>
            <person name="Martin F.M."/>
            <person name="Grigoriev I.V."/>
            <person name="Hibbett D.S."/>
        </authorList>
    </citation>
    <scope>NUCLEOTIDE SEQUENCE [LARGE SCALE GENOMIC DNA]</scope>
    <source>
        <strain evidence="3 4">HHB9708</strain>
    </source>
</reference>
<organism evidence="3 4">
    <name type="scientific">Sistotremastrum niveocremeum HHB9708</name>
    <dbReference type="NCBI Taxonomy" id="1314777"/>
    <lineage>
        <taxon>Eukaryota</taxon>
        <taxon>Fungi</taxon>
        <taxon>Dikarya</taxon>
        <taxon>Basidiomycota</taxon>
        <taxon>Agaricomycotina</taxon>
        <taxon>Agaricomycetes</taxon>
        <taxon>Sistotremastrales</taxon>
        <taxon>Sistotremastraceae</taxon>
        <taxon>Sertulicium</taxon>
        <taxon>Sertulicium niveocremeum</taxon>
    </lineage>
</organism>
<dbReference type="Proteomes" id="UP000076722">
    <property type="component" value="Unassembled WGS sequence"/>
</dbReference>